<dbReference type="OrthoDB" id="9553915at2"/>
<dbReference type="AlphaFoldDB" id="A0A225DKT0"/>
<name>A0A225DKT0_9BACT</name>
<dbReference type="Proteomes" id="UP000214646">
    <property type="component" value="Unassembled WGS sequence"/>
</dbReference>
<dbReference type="EMBL" id="NIDE01000014">
    <property type="protein sequence ID" value="OWK38066.1"/>
    <property type="molecule type" value="Genomic_DNA"/>
</dbReference>
<evidence type="ECO:0000313" key="1">
    <source>
        <dbReference type="EMBL" id="OWK38066.1"/>
    </source>
</evidence>
<dbReference type="RefSeq" id="WP_143393657.1">
    <property type="nucleotide sequence ID" value="NZ_NIDE01000014.1"/>
</dbReference>
<keyword evidence="2" id="KW-1185">Reference proteome</keyword>
<comment type="caution">
    <text evidence="1">The sequence shown here is derived from an EMBL/GenBank/DDBJ whole genome shotgun (WGS) entry which is preliminary data.</text>
</comment>
<gene>
    <name evidence="1" type="ORF">FRUB_07186</name>
</gene>
<proteinExistence type="predicted"/>
<protein>
    <submittedName>
        <fullName evidence="1">Uncharacterized protein</fullName>
    </submittedName>
</protein>
<organism evidence="1 2">
    <name type="scientific">Fimbriiglobus ruber</name>
    <dbReference type="NCBI Taxonomy" id="1908690"/>
    <lineage>
        <taxon>Bacteria</taxon>
        <taxon>Pseudomonadati</taxon>
        <taxon>Planctomycetota</taxon>
        <taxon>Planctomycetia</taxon>
        <taxon>Gemmatales</taxon>
        <taxon>Gemmataceae</taxon>
        <taxon>Fimbriiglobus</taxon>
    </lineage>
</organism>
<sequence length="95" mass="10706">MAVAPEPYLSACVEVLHRASTTCRVWGWSGEVSAEHLADLMDAIHNIPYLVQNWERCDVPFLRESFLLAYQRKWAGRGGIALCDIFDQVVARVGE</sequence>
<accession>A0A225DKT0</accession>
<reference evidence="2" key="1">
    <citation type="submission" date="2017-06" db="EMBL/GenBank/DDBJ databases">
        <title>Genome analysis of Fimbriiglobus ruber SP5, the first member of the order Planctomycetales with confirmed chitinolytic capability.</title>
        <authorList>
            <person name="Ravin N.V."/>
            <person name="Rakitin A.L."/>
            <person name="Ivanova A.A."/>
            <person name="Beletsky A.V."/>
            <person name="Kulichevskaya I.S."/>
            <person name="Mardanov A.V."/>
            <person name="Dedysh S.N."/>
        </authorList>
    </citation>
    <scope>NUCLEOTIDE SEQUENCE [LARGE SCALE GENOMIC DNA]</scope>
    <source>
        <strain evidence="2">SP5</strain>
    </source>
</reference>
<evidence type="ECO:0000313" key="2">
    <source>
        <dbReference type="Proteomes" id="UP000214646"/>
    </source>
</evidence>